<dbReference type="Pfam" id="PF00733">
    <property type="entry name" value="Asn_synthase"/>
    <property type="match status" value="1"/>
</dbReference>
<gene>
    <name evidence="10" type="primary">asnB</name>
    <name evidence="10" type="ORF">ACFPC0_23040</name>
</gene>
<evidence type="ECO:0000256" key="5">
    <source>
        <dbReference type="ARBA" id="ARBA00022840"/>
    </source>
</evidence>
<dbReference type="Proteomes" id="UP001595824">
    <property type="component" value="Unassembled WGS sequence"/>
</dbReference>
<keyword evidence="6" id="KW-0028">Amino-acid biosynthesis</keyword>
<keyword evidence="10" id="KW-0436">Ligase</keyword>
<dbReference type="Gene3D" id="3.60.20.10">
    <property type="entry name" value="Glutamine Phosphoribosylpyrophosphate, subunit 1, domain 1"/>
    <property type="match status" value="1"/>
</dbReference>
<dbReference type="InterPro" id="IPR051786">
    <property type="entry name" value="ASN_synthetase/amidase"/>
</dbReference>
<reference evidence="11" key="1">
    <citation type="journal article" date="2019" name="Int. J. Syst. Evol. Microbiol.">
        <title>The Global Catalogue of Microorganisms (GCM) 10K type strain sequencing project: providing services to taxonomists for standard genome sequencing and annotation.</title>
        <authorList>
            <consortium name="The Broad Institute Genomics Platform"/>
            <consortium name="The Broad Institute Genome Sequencing Center for Infectious Disease"/>
            <person name="Wu L."/>
            <person name="Ma J."/>
        </authorList>
    </citation>
    <scope>NUCLEOTIDE SEQUENCE [LARGE SCALE GENOMIC DNA]</scope>
    <source>
        <strain evidence="11">PCU 347</strain>
    </source>
</reference>
<comment type="catalytic activity">
    <reaction evidence="8">
        <text>L-aspartate + L-glutamine + ATP + H2O = L-asparagine + L-glutamate + AMP + diphosphate + H(+)</text>
        <dbReference type="Rhea" id="RHEA:12228"/>
        <dbReference type="ChEBI" id="CHEBI:15377"/>
        <dbReference type="ChEBI" id="CHEBI:15378"/>
        <dbReference type="ChEBI" id="CHEBI:29985"/>
        <dbReference type="ChEBI" id="CHEBI:29991"/>
        <dbReference type="ChEBI" id="CHEBI:30616"/>
        <dbReference type="ChEBI" id="CHEBI:33019"/>
        <dbReference type="ChEBI" id="CHEBI:58048"/>
        <dbReference type="ChEBI" id="CHEBI:58359"/>
        <dbReference type="ChEBI" id="CHEBI:456215"/>
        <dbReference type="EC" id="6.3.5.4"/>
    </reaction>
</comment>
<evidence type="ECO:0000256" key="4">
    <source>
        <dbReference type="ARBA" id="ARBA00022741"/>
    </source>
</evidence>
<keyword evidence="11" id="KW-1185">Reference proteome</keyword>
<dbReference type="EC" id="6.3.5.4" evidence="3"/>
<keyword evidence="6" id="KW-0061">Asparagine biosynthesis</keyword>
<accession>A0ABV8TJ15</accession>
<evidence type="ECO:0000313" key="11">
    <source>
        <dbReference type="Proteomes" id="UP001595824"/>
    </source>
</evidence>
<protein>
    <recommendedName>
        <fullName evidence="3">asparagine synthase (glutamine-hydrolyzing)</fullName>
        <ecNumber evidence="3">6.3.5.4</ecNumber>
    </recommendedName>
</protein>
<dbReference type="Pfam" id="PF13537">
    <property type="entry name" value="GATase_7"/>
    <property type="match status" value="1"/>
</dbReference>
<dbReference type="InterPro" id="IPR014729">
    <property type="entry name" value="Rossmann-like_a/b/a_fold"/>
</dbReference>
<name>A0ABV8TJ15_9ACTN</name>
<dbReference type="NCBIfam" id="TIGR01536">
    <property type="entry name" value="asn_synth_AEB"/>
    <property type="match status" value="1"/>
</dbReference>
<dbReference type="PIRSF" id="PIRSF001589">
    <property type="entry name" value="Asn_synthetase_glu-h"/>
    <property type="match status" value="1"/>
</dbReference>
<dbReference type="PROSITE" id="PS51278">
    <property type="entry name" value="GATASE_TYPE_2"/>
    <property type="match status" value="1"/>
</dbReference>
<dbReference type="InterPro" id="IPR029055">
    <property type="entry name" value="Ntn_hydrolases_N"/>
</dbReference>
<comment type="pathway">
    <text evidence="1">Amino-acid biosynthesis; L-asparagine biosynthesis; L-asparagine from L-aspartate (L-Gln route): step 1/1.</text>
</comment>
<evidence type="ECO:0000256" key="3">
    <source>
        <dbReference type="ARBA" id="ARBA00012737"/>
    </source>
</evidence>
<comment type="similarity">
    <text evidence="2">Belongs to the asparagine synthetase family.</text>
</comment>
<keyword evidence="5" id="KW-0067">ATP-binding</keyword>
<evidence type="ECO:0000259" key="9">
    <source>
        <dbReference type="PROSITE" id="PS51278"/>
    </source>
</evidence>
<keyword evidence="7" id="KW-0315">Glutamine amidotransferase</keyword>
<dbReference type="InterPro" id="IPR001962">
    <property type="entry name" value="Asn_synthase"/>
</dbReference>
<dbReference type="GO" id="GO:0004066">
    <property type="term" value="F:asparagine synthase (glutamine-hydrolyzing) activity"/>
    <property type="evidence" value="ECO:0007669"/>
    <property type="project" value="UniProtKB-EC"/>
</dbReference>
<keyword evidence="4" id="KW-0547">Nucleotide-binding</keyword>
<dbReference type="SUPFAM" id="SSF52402">
    <property type="entry name" value="Adenine nucleotide alpha hydrolases-like"/>
    <property type="match status" value="1"/>
</dbReference>
<evidence type="ECO:0000313" key="10">
    <source>
        <dbReference type="EMBL" id="MFC4330606.1"/>
    </source>
</evidence>
<evidence type="ECO:0000256" key="7">
    <source>
        <dbReference type="ARBA" id="ARBA00022962"/>
    </source>
</evidence>
<evidence type="ECO:0000256" key="2">
    <source>
        <dbReference type="ARBA" id="ARBA00005752"/>
    </source>
</evidence>
<feature type="domain" description="Glutamine amidotransferase type-2" evidence="9">
    <location>
        <begin position="2"/>
        <end position="212"/>
    </location>
</feature>
<dbReference type="Gene3D" id="3.40.50.620">
    <property type="entry name" value="HUPs"/>
    <property type="match status" value="1"/>
</dbReference>
<proteinExistence type="inferred from homology"/>
<dbReference type="RefSeq" id="WP_381741568.1">
    <property type="nucleotide sequence ID" value="NZ_JBHSDP010000024.1"/>
</dbReference>
<evidence type="ECO:0000256" key="1">
    <source>
        <dbReference type="ARBA" id="ARBA00005187"/>
    </source>
</evidence>
<evidence type="ECO:0000256" key="8">
    <source>
        <dbReference type="ARBA" id="ARBA00048741"/>
    </source>
</evidence>
<dbReference type="InterPro" id="IPR017932">
    <property type="entry name" value="GATase_2_dom"/>
</dbReference>
<dbReference type="EMBL" id="JBHSDP010000024">
    <property type="protein sequence ID" value="MFC4330606.1"/>
    <property type="molecule type" value="Genomic_DNA"/>
</dbReference>
<dbReference type="InterPro" id="IPR033738">
    <property type="entry name" value="AsnB_N"/>
</dbReference>
<dbReference type="CDD" id="cd01991">
    <property type="entry name" value="Asn_synthase_B_C"/>
    <property type="match status" value="1"/>
</dbReference>
<dbReference type="PANTHER" id="PTHR43284">
    <property type="entry name" value="ASPARAGINE SYNTHETASE (GLUTAMINE-HYDROLYZING)"/>
    <property type="match status" value="1"/>
</dbReference>
<dbReference type="CDD" id="cd00712">
    <property type="entry name" value="AsnB"/>
    <property type="match status" value="1"/>
</dbReference>
<comment type="caution">
    <text evidence="10">The sequence shown here is derived from an EMBL/GenBank/DDBJ whole genome shotgun (WGS) entry which is preliminary data.</text>
</comment>
<dbReference type="InterPro" id="IPR006426">
    <property type="entry name" value="Asn_synth_AEB"/>
</dbReference>
<dbReference type="SUPFAM" id="SSF56235">
    <property type="entry name" value="N-terminal nucleophile aminohydrolases (Ntn hydrolases)"/>
    <property type="match status" value="1"/>
</dbReference>
<sequence length="623" mass="70555">MCGLCGFISTKAIPAEAPELRSMQNAIQHRGPDFFGSHVEEHVAFGFARLAINDPAGGQQPMYSEDGRVVAMTTGEIYNHQDLRRQLTARGHVFRTTCDTEVVPHLYEEYGSDFVRRLDGQFALVLYDRRERLFLGARDHFGVTPLFYTSTGDTLVFASEIKAILQHPAVERDVDPVGLDQVLTLPGLVSPRTMFRGVRSVPPGTTVLCRLGERPREEKYWDLVYPRADEPVERHSERYYAERLEELLVRSVEKRLLSDVGVGLYLSGGLDSSLVGAIMRRLMPEADIPSFSAAFPERELSEADHQRTMSRALGTGHHERFIHGDEISERLRQVIRHTECPLKESFDAAAMALSETVHDNGVKVVLTGQGADEFFGGYIGYRFDQVRGGQVTGFGPDELREAELRARVWGDENFFYEGDDVAFRATKRALYADGLLEDVPDIDCLEHPLLDRERLVGLHPLHRRSYIDLKVRLADHLLGDHGDRMAFANSVESRHPFLDRELVEFVASVPPDLKVRGLEEKYLLKQVARDWIPASIVDREKFGFTAPGSPYLLRQQDELVESLLDPVRIKADGYFDPGAVARLVEEYSRPGFRINVPFEKDLLMTVITFNLLLDEYDLPRRGR</sequence>
<evidence type="ECO:0000256" key="6">
    <source>
        <dbReference type="ARBA" id="ARBA00022888"/>
    </source>
</evidence>
<organism evidence="10 11">
    <name type="scientific">Streptomyces andamanensis</name>
    <dbReference type="NCBI Taxonomy" id="1565035"/>
    <lineage>
        <taxon>Bacteria</taxon>
        <taxon>Bacillati</taxon>
        <taxon>Actinomycetota</taxon>
        <taxon>Actinomycetes</taxon>
        <taxon>Kitasatosporales</taxon>
        <taxon>Streptomycetaceae</taxon>
        <taxon>Streptomyces</taxon>
    </lineage>
</organism>
<dbReference type="PANTHER" id="PTHR43284:SF1">
    <property type="entry name" value="ASPARAGINE SYNTHETASE"/>
    <property type="match status" value="1"/>
</dbReference>